<dbReference type="PANTHER" id="PTHR38773">
    <property type="entry name" value="PROTEIN SPRT"/>
    <property type="match status" value="1"/>
</dbReference>
<dbReference type="Pfam" id="PF10263">
    <property type="entry name" value="SprT-like"/>
    <property type="match status" value="1"/>
</dbReference>
<keyword evidence="3" id="KW-1185">Reference proteome</keyword>
<sequence>MNKHRILMINSMAANNKQISADANAPLRLSPGDRDEIVQRVTEFYEIAARRFGCSAHAVPVSFRLRGRAAGQWRLRQGQESLHFNERLFAADPGQHMPDTVAHEVAHSVVYRCHGRGKRPHGPEWRAVMKYLGFEPRVTHETSPELLARILNHHLYRCACRSHALGPRQHQQVHRGKRDYRCRLCGERLIRADQTAGLGGREK</sequence>
<protein>
    <recommendedName>
        <fullName evidence="1">SprT-like domain-containing protein</fullName>
    </recommendedName>
</protein>
<dbReference type="AlphaFoldDB" id="B8GL80"/>
<dbReference type="EMBL" id="CP001339">
    <property type="protein sequence ID" value="ACL71598.1"/>
    <property type="molecule type" value="Genomic_DNA"/>
</dbReference>
<dbReference type="HOGENOM" id="CLU_113336_0_0_6"/>
<reference evidence="2 3" key="1">
    <citation type="journal article" date="2011" name="Stand. Genomic Sci.">
        <title>Complete genome sequence of 'Thioalkalivibrio sulfidophilus' HL-EbGr7.</title>
        <authorList>
            <person name="Muyzer G."/>
            <person name="Sorokin D.Y."/>
            <person name="Mavromatis K."/>
            <person name="Lapidus A."/>
            <person name="Clum A."/>
            <person name="Ivanova N."/>
            <person name="Pati A."/>
            <person name="d'Haeseleer P."/>
            <person name="Woyke T."/>
            <person name="Kyrpides N.C."/>
        </authorList>
    </citation>
    <scope>NUCLEOTIDE SEQUENCE [LARGE SCALE GENOMIC DNA]</scope>
    <source>
        <strain evidence="2 3">HL-EbGR7</strain>
    </source>
</reference>
<dbReference type="KEGG" id="tgr:Tgr7_0501"/>
<proteinExistence type="predicted"/>
<dbReference type="PANTHER" id="PTHR38773:SF1">
    <property type="entry name" value="PROTEIN SPRT"/>
    <property type="match status" value="1"/>
</dbReference>
<dbReference type="GO" id="GO:0006950">
    <property type="term" value="P:response to stress"/>
    <property type="evidence" value="ECO:0007669"/>
    <property type="project" value="UniProtKB-ARBA"/>
</dbReference>
<name>B8GL80_THISH</name>
<evidence type="ECO:0000259" key="1">
    <source>
        <dbReference type="SMART" id="SM00731"/>
    </source>
</evidence>
<accession>B8GL80</accession>
<evidence type="ECO:0000313" key="2">
    <source>
        <dbReference type="EMBL" id="ACL71598.1"/>
    </source>
</evidence>
<feature type="domain" description="SprT-like" evidence="1">
    <location>
        <begin position="35"/>
        <end position="192"/>
    </location>
</feature>
<gene>
    <name evidence="2" type="ordered locus">Tgr7_0501</name>
</gene>
<organism evidence="2 3">
    <name type="scientific">Thioalkalivibrio sulfidiphilus (strain HL-EbGR7)</name>
    <dbReference type="NCBI Taxonomy" id="396588"/>
    <lineage>
        <taxon>Bacteria</taxon>
        <taxon>Pseudomonadati</taxon>
        <taxon>Pseudomonadota</taxon>
        <taxon>Gammaproteobacteria</taxon>
        <taxon>Chromatiales</taxon>
        <taxon>Ectothiorhodospiraceae</taxon>
        <taxon>Thioalkalivibrio</taxon>
    </lineage>
</organism>
<evidence type="ECO:0000313" key="3">
    <source>
        <dbReference type="Proteomes" id="UP000002383"/>
    </source>
</evidence>
<dbReference type="STRING" id="396588.Tgr7_0501"/>
<dbReference type="SMART" id="SM00731">
    <property type="entry name" value="SprT"/>
    <property type="match status" value="1"/>
</dbReference>
<dbReference type="InterPro" id="IPR006640">
    <property type="entry name" value="SprT-like_domain"/>
</dbReference>
<dbReference type="Proteomes" id="UP000002383">
    <property type="component" value="Chromosome"/>
</dbReference>
<dbReference type="eggNOG" id="COG3091">
    <property type="taxonomic scope" value="Bacteria"/>
</dbReference>